<dbReference type="PANTHER" id="PTHR11375">
    <property type="entry name" value="ACIDIC LEUCINE-RICH NUCLEAR PHOSPHOPROTEIN 32"/>
    <property type="match status" value="1"/>
</dbReference>
<organism evidence="5 6">
    <name type="scientific">Euplotes crassus</name>
    <dbReference type="NCBI Taxonomy" id="5936"/>
    <lineage>
        <taxon>Eukaryota</taxon>
        <taxon>Sar</taxon>
        <taxon>Alveolata</taxon>
        <taxon>Ciliophora</taxon>
        <taxon>Intramacronucleata</taxon>
        <taxon>Spirotrichea</taxon>
        <taxon>Hypotrichia</taxon>
        <taxon>Euplotida</taxon>
        <taxon>Euplotidae</taxon>
        <taxon>Moneuplotes</taxon>
    </lineage>
</organism>
<evidence type="ECO:0000256" key="1">
    <source>
        <dbReference type="ARBA" id="ARBA00022614"/>
    </source>
</evidence>
<dbReference type="SUPFAM" id="SSF52058">
    <property type="entry name" value="L domain-like"/>
    <property type="match status" value="1"/>
</dbReference>
<dbReference type="PROSITE" id="PS51450">
    <property type="entry name" value="LRR"/>
    <property type="match status" value="1"/>
</dbReference>
<comment type="similarity">
    <text evidence="3">Belongs to the ANP32 family.</text>
</comment>
<name>A0AAD1UNI2_EUPCR</name>
<keyword evidence="1" id="KW-0433">Leucine-rich repeat</keyword>
<dbReference type="InterPro" id="IPR032675">
    <property type="entry name" value="LRR_dom_sf"/>
</dbReference>
<evidence type="ECO:0000313" key="6">
    <source>
        <dbReference type="Proteomes" id="UP001295684"/>
    </source>
</evidence>
<dbReference type="InterPro" id="IPR001611">
    <property type="entry name" value="Leu-rich_rpt"/>
</dbReference>
<dbReference type="InterPro" id="IPR045081">
    <property type="entry name" value="AN32"/>
</dbReference>
<feature type="region of interest" description="Disordered" evidence="4">
    <location>
        <begin position="208"/>
        <end position="264"/>
    </location>
</feature>
<evidence type="ECO:0000256" key="4">
    <source>
        <dbReference type="SAM" id="MobiDB-lite"/>
    </source>
</evidence>
<proteinExistence type="inferred from homology"/>
<evidence type="ECO:0000313" key="5">
    <source>
        <dbReference type="EMBL" id="CAI2371131.1"/>
    </source>
</evidence>
<evidence type="ECO:0000256" key="2">
    <source>
        <dbReference type="ARBA" id="ARBA00022737"/>
    </source>
</evidence>
<evidence type="ECO:0000256" key="3">
    <source>
        <dbReference type="ARBA" id="ARBA00025777"/>
    </source>
</evidence>
<keyword evidence="2" id="KW-0677">Repeat</keyword>
<dbReference type="Gene3D" id="3.80.10.10">
    <property type="entry name" value="Ribonuclease Inhibitor"/>
    <property type="match status" value="1"/>
</dbReference>
<keyword evidence="6" id="KW-1185">Reference proteome</keyword>
<dbReference type="GO" id="GO:0042393">
    <property type="term" value="F:histone binding"/>
    <property type="evidence" value="ECO:0007669"/>
    <property type="project" value="TreeGrafter"/>
</dbReference>
<reference evidence="5" key="1">
    <citation type="submission" date="2023-07" db="EMBL/GenBank/DDBJ databases">
        <authorList>
            <consortium name="AG Swart"/>
            <person name="Singh M."/>
            <person name="Singh A."/>
            <person name="Seah K."/>
            <person name="Emmerich C."/>
        </authorList>
    </citation>
    <scope>NUCLEOTIDE SEQUENCE</scope>
    <source>
        <strain evidence="5">DP1</strain>
    </source>
</reference>
<dbReference type="GO" id="GO:0005634">
    <property type="term" value="C:nucleus"/>
    <property type="evidence" value="ECO:0007669"/>
    <property type="project" value="TreeGrafter"/>
</dbReference>
<comment type="caution">
    <text evidence="5">The sequence shown here is derived from an EMBL/GenBank/DDBJ whole genome shotgun (WGS) entry which is preliminary data.</text>
</comment>
<dbReference type="Pfam" id="PF14580">
    <property type="entry name" value="LRR_9"/>
    <property type="match status" value="1"/>
</dbReference>
<dbReference type="Proteomes" id="UP001295684">
    <property type="component" value="Unassembled WGS sequence"/>
</dbReference>
<protein>
    <submittedName>
        <fullName evidence="5">Uncharacterized protein</fullName>
    </submittedName>
</protein>
<dbReference type="EMBL" id="CAMPGE010012359">
    <property type="protein sequence ID" value="CAI2371131.1"/>
    <property type="molecule type" value="Genomic_DNA"/>
</dbReference>
<sequence length="264" mass="29966">MGKTVKEIIEEEYGSNLDEYKDDFTSLVIEAEDIIEFTEEDKKYLENFPKMINLIIISCKLKSLKNLPDCEDLQRLELSDNNISGDLKALSKYPNLKNLKLCGNKIKSLEDIEDLKTLPKLEILDLIETPLSETEGYKEKIWEMFKDLKVLDNLNKEGEECLSELEIDGFDGEGEGDLPLMDFLDPTKLTEEEKQALERQGITFIEGEGEGDVIVQIGPHGEGDEEEAEGEEDEKEAEEEAKPGKKRAREDEAGAGNKRQKTEE</sequence>
<feature type="compositionally biased region" description="Acidic residues" evidence="4">
    <location>
        <begin position="223"/>
        <end position="239"/>
    </location>
</feature>
<dbReference type="PANTHER" id="PTHR11375:SF0">
    <property type="entry name" value="ACIDIC LEUCINE-RICH NUCLEAR PHOSPHOPROTEIN 32 FAMILY MEMBER A"/>
    <property type="match status" value="1"/>
</dbReference>
<dbReference type="AlphaFoldDB" id="A0AAD1UNI2"/>
<feature type="compositionally biased region" description="Basic and acidic residues" evidence="4">
    <location>
        <begin position="240"/>
        <end position="252"/>
    </location>
</feature>
<gene>
    <name evidence="5" type="ORF">ECRASSUSDP1_LOCUS12451</name>
</gene>
<accession>A0AAD1UNI2</accession>